<organism evidence="2 3">
    <name type="scientific">Actinoplanes ianthinogenes</name>
    <dbReference type="NCBI Taxonomy" id="122358"/>
    <lineage>
        <taxon>Bacteria</taxon>
        <taxon>Bacillati</taxon>
        <taxon>Actinomycetota</taxon>
        <taxon>Actinomycetes</taxon>
        <taxon>Micromonosporales</taxon>
        <taxon>Micromonosporaceae</taxon>
        <taxon>Actinoplanes</taxon>
    </lineage>
</organism>
<evidence type="ECO:0000256" key="1">
    <source>
        <dbReference type="SAM" id="MobiDB-lite"/>
    </source>
</evidence>
<name>A0ABM7LUP5_9ACTN</name>
<evidence type="ECO:0000313" key="2">
    <source>
        <dbReference type="EMBL" id="BCJ43042.1"/>
    </source>
</evidence>
<proteinExistence type="predicted"/>
<feature type="region of interest" description="Disordered" evidence="1">
    <location>
        <begin position="1"/>
        <end position="24"/>
    </location>
</feature>
<keyword evidence="3" id="KW-1185">Reference proteome</keyword>
<protein>
    <submittedName>
        <fullName evidence="2">Uncharacterized protein</fullName>
    </submittedName>
</protein>
<dbReference type="Proteomes" id="UP000676967">
    <property type="component" value="Chromosome"/>
</dbReference>
<evidence type="ECO:0000313" key="3">
    <source>
        <dbReference type="Proteomes" id="UP000676967"/>
    </source>
</evidence>
<dbReference type="EMBL" id="AP023356">
    <property type="protein sequence ID" value="BCJ43042.1"/>
    <property type="molecule type" value="Genomic_DNA"/>
</dbReference>
<accession>A0ABM7LUP5</accession>
<gene>
    <name evidence="2" type="ORF">Aiant_36990</name>
</gene>
<reference evidence="2 3" key="1">
    <citation type="submission" date="2020-08" db="EMBL/GenBank/DDBJ databases">
        <title>Whole genome shotgun sequence of Actinoplanes ianthinogenes NBRC 13996.</title>
        <authorList>
            <person name="Komaki H."/>
            <person name="Tamura T."/>
        </authorList>
    </citation>
    <scope>NUCLEOTIDE SEQUENCE [LARGE SCALE GENOMIC DNA]</scope>
    <source>
        <strain evidence="2 3">NBRC 13996</strain>
    </source>
</reference>
<sequence>MMTNLRAARGDVPGGTDPNAHIGIESRAMTTRDARCLRWMNCPVGTSRPRLDGETLRIRVILDAVPGER</sequence>